<evidence type="ECO:0000313" key="6">
    <source>
        <dbReference type="EMBL" id="ODV89270.1"/>
    </source>
</evidence>
<keyword evidence="2" id="KW-0813">Transport</keyword>
<evidence type="ECO:0000256" key="3">
    <source>
        <dbReference type="ARBA" id="ARBA00022927"/>
    </source>
</evidence>
<evidence type="ECO:0000256" key="1">
    <source>
        <dbReference type="ARBA" id="ARBA00004123"/>
    </source>
</evidence>
<dbReference type="InterPro" id="IPR001494">
    <property type="entry name" value="Importin-beta_N"/>
</dbReference>
<feature type="domain" description="Importin N-terminal" evidence="5">
    <location>
        <begin position="20"/>
        <end position="98"/>
    </location>
</feature>
<keyword evidence="4" id="KW-0539">Nucleus</keyword>
<dbReference type="OrthoDB" id="431626at2759"/>
<proteinExistence type="predicted"/>
<dbReference type="GO" id="GO:0005829">
    <property type="term" value="C:cytosol"/>
    <property type="evidence" value="ECO:0007669"/>
    <property type="project" value="TreeGrafter"/>
</dbReference>
<dbReference type="GO" id="GO:0006606">
    <property type="term" value="P:protein import into nucleus"/>
    <property type="evidence" value="ECO:0007669"/>
    <property type="project" value="TreeGrafter"/>
</dbReference>
<evidence type="ECO:0000313" key="7">
    <source>
        <dbReference type="Proteomes" id="UP000095023"/>
    </source>
</evidence>
<keyword evidence="3" id="KW-0653">Protein transport</keyword>
<sequence length="1018" mass="113861">MEQLVQILRNTLNGATQSDAEVQLVNMSLTHPQELVDGLVQLCALTSLDLPTRLAALINLRQLALRKWSPAIEQFEGPLLDQQTKQKIRHLFLSAVSAPEYQIRSTAAYAVAKIAAVDFPDDWPELMPSLMNILLKSTEDAMLLGALTVLKDMLDNSFTIEQYIDVADDLSSALLRLILNSSSIVCAEALEVLESCLSMYALKDEINPSAVSRFTTFLRRSVFPALIALIEKPVRSPEDETILYQYTGFRIYAHLETIFPELLEEHLTQLAPIIYLKLAKIVPLYGQRYIDNEVDEEFEVSNPQSLIKVTFKQYTYELAELFRTFLIKGKVKKMFHPSSEEFKSLFSLILEFAQLPTFLYNEWSDDYNAFVSEEMDLSVSYNSRNVTADIISQLCTYSSDALLALAYDAAVATAYSDQSRHQEATLYILCLIYSELDEDQLPKQDETSFNNLMQYIMSCLDSQNPLLQARAVIFASRLFEVADTNSHLNQLVNLLNAVYNPQFLSDPLRICAACIAWQRFTSASQSHLGSYIHPILNSINSIIDTATDDTPVLLVDAILAAIKLDLKVLPDSQFLATELILQITLANAADAQLRADSAAAFSDIIELFEPEVFDSYYFNLCKSTFKKLQDLVFDVPQDPMSPEVLAAFEIIQAILEAGHGPLPYGIIEACLRLIVPPLINTADPETVGYGCDCIISILDRDVDHLRGLNQVEIVPGQPRSVLEIILDVAAKALDPSMDASATGPGARMISAVITHMSTYIMPYLPQIIQATVRCIISADRDLMIISLMDIFVTLTLVSAQETIEYLSSTTFEDTKNPERHVTGLEVVLKAWLSSIEAVGKTRDIAKYYRALYMLFASNDERLWQIEVDGDLIITENEKEKIITRSMAKSMPKRYTQVAVPVKILKVMLNDAKGRLDSGATKPDAARIAGIAIDNDEDEGELDEWEDVDAGNMTIKDLAQLADQDTVDQYNDGDGGDEIVDLVRSILKDCLQNNRPGVERAYNQLTQSDKKVWETLISY</sequence>
<dbReference type="PANTHER" id="PTHR10997:SF9">
    <property type="entry name" value="IMPORTIN-9"/>
    <property type="match status" value="1"/>
</dbReference>
<gene>
    <name evidence="6" type="ORF">CANCADRAFT_3899</name>
</gene>
<reference evidence="7" key="1">
    <citation type="submission" date="2016-02" db="EMBL/GenBank/DDBJ databases">
        <title>Comparative genomics of biotechnologically important yeasts.</title>
        <authorList>
            <consortium name="DOE Joint Genome Institute"/>
            <person name="Riley R."/>
            <person name="Haridas S."/>
            <person name="Wolfe K.H."/>
            <person name="Lopes M.R."/>
            <person name="Hittinger C.T."/>
            <person name="Goker M."/>
            <person name="Salamov A."/>
            <person name="Wisecaver J."/>
            <person name="Long T.M."/>
            <person name="Aerts A.L."/>
            <person name="Barry K."/>
            <person name="Choi C."/>
            <person name="Clum A."/>
            <person name="Coughlan A.Y."/>
            <person name="Deshpande S."/>
            <person name="Douglass A.P."/>
            <person name="Hanson S.J."/>
            <person name="Klenk H.-P."/>
            <person name="Labutti K."/>
            <person name="Lapidus A."/>
            <person name="Lindquist E."/>
            <person name="Lipzen A."/>
            <person name="Meier-Kolthoff J.P."/>
            <person name="Ohm R.A."/>
            <person name="Otillar R.P."/>
            <person name="Pangilinan J."/>
            <person name="Peng Y."/>
            <person name="Rokas A."/>
            <person name="Rosa C.A."/>
            <person name="Scheuner C."/>
            <person name="Sibirny A.A."/>
            <person name="Slot J.C."/>
            <person name="Stielow J.B."/>
            <person name="Sun H."/>
            <person name="Kurtzman C.P."/>
            <person name="Blackwell M."/>
            <person name="Jeffries T.W."/>
            <person name="Grigoriev I.V."/>
        </authorList>
    </citation>
    <scope>NUCLEOTIDE SEQUENCE [LARGE SCALE GENOMIC DNA]</scope>
    <source>
        <strain evidence="7">NRRL Y-17796</strain>
    </source>
</reference>
<dbReference type="Gene3D" id="1.25.10.10">
    <property type="entry name" value="Leucine-rich Repeat Variant"/>
    <property type="match status" value="1"/>
</dbReference>
<dbReference type="InterPro" id="IPR011989">
    <property type="entry name" value="ARM-like"/>
</dbReference>
<protein>
    <recommendedName>
        <fullName evidence="5">Importin N-terminal domain-containing protein</fullName>
    </recommendedName>
</protein>
<dbReference type="GO" id="GO:0005635">
    <property type="term" value="C:nuclear envelope"/>
    <property type="evidence" value="ECO:0007669"/>
    <property type="project" value="TreeGrafter"/>
</dbReference>
<dbReference type="InterPro" id="IPR056840">
    <property type="entry name" value="HEAT_IPO9_central"/>
</dbReference>
<organism evidence="6 7">
    <name type="scientific">Tortispora caseinolytica NRRL Y-17796</name>
    <dbReference type="NCBI Taxonomy" id="767744"/>
    <lineage>
        <taxon>Eukaryota</taxon>
        <taxon>Fungi</taxon>
        <taxon>Dikarya</taxon>
        <taxon>Ascomycota</taxon>
        <taxon>Saccharomycotina</taxon>
        <taxon>Trigonopsidomycetes</taxon>
        <taxon>Trigonopsidales</taxon>
        <taxon>Trigonopsidaceae</taxon>
        <taxon>Tortispora</taxon>
    </lineage>
</organism>
<dbReference type="GO" id="GO:0031267">
    <property type="term" value="F:small GTPase binding"/>
    <property type="evidence" value="ECO:0007669"/>
    <property type="project" value="InterPro"/>
</dbReference>
<evidence type="ECO:0000256" key="4">
    <source>
        <dbReference type="ARBA" id="ARBA00023242"/>
    </source>
</evidence>
<dbReference type="EMBL" id="KV453843">
    <property type="protein sequence ID" value="ODV89270.1"/>
    <property type="molecule type" value="Genomic_DNA"/>
</dbReference>
<keyword evidence="7" id="KW-1185">Reference proteome</keyword>
<dbReference type="AlphaFoldDB" id="A0A1E4TBY1"/>
<comment type="subcellular location">
    <subcellularLocation>
        <location evidence="1">Nucleus</location>
    </subcellularLocation>
</comment>
<name>A0A1E4TBY1_9ASCO</name>
<dbReference type="SUPFAM" id="SSF48371">
    <property type="entry name" value="ARM repeat"/>
    <property type="match status" value="1"/>
</dbReference>
<dbReference type="PANTHER" id="PTHR10997">
    <property type="entry name" value="IMPORTIN-7, 8, 11"/>
    <property type="match status" value="1"/>
</dbReference>
<dbReference type="InterPro" id="IPR016024">
    <property type="entry name" value="ARM-type_fold"/>
</dbReference>
<dbReference type="PROSITE" id="PS50166">
    <property type="entry name" value="IMPORTIN_B_NT"/>
    <property type="match status" value="1"/>
</dbReference>
<dbReference type="Pfam" id="PF25018">
    <property type="entry name" value="HEAT_IPO9_c"/>
    <property type="match status" value="1"/>
</dbReference>
<evidence type="ECO:0000259" key="5">
    <source>
        <dbReference type="PROSITE" id="PS50166"/>
    </source>
</evidence>
<dbReference type="Proteomes" id="UP000095023">
    <property type="component" value="Unassembled WGS sequence"/>
</dbReference>
<accession>A0A1E4TBY1</accession>
<evidence type="ECO:0000256" key="2">
    <source>
        <dbReference type="ARBA" id="ARBA00022448"/>
    </source>
</evidence>